<gene>
    <name evidence="1" type="ORF">QFC21_002765</name>
</gene>
<accession>A0ACC2VTF1</accession>
<proteinExistence type="predicted"/>
<keyword evidence="2" id="KW-1185">Reference proteome</keyword>
<dbReference type="EMBL" id="JASBWT010000008">
    <property type="protein sequence ID" value="KAJ9102365.1"/>
    <property type="molecule type" value="Genomic_DNA"/>
</dbReference>
<name>A0ACC2VTF1_9TREE</name>
<evidence type="ECO:0000313" key="2">
    <source>
        <dbReference type="Proteomes" id="UP001227268"/>
    </source>
</evidence>
<dbReference type="Proteomes" id="UP001227268">
    <property type="component" value="Unassembled WGS sequence"/>
</dbReference>
<reference evidence="1" key="1">
    <citation type="submission" date="2023-04" db="EMBL/GenBank/DDBJ databases">
        <title>Draft Genome sequencing of Naganishia species isolated from polar environments using Oxford Nanopore Technology.</title>
        <authorList>
            <person name="Leo P."/>
            <person name="Venkateswaran K."/>
        </authorList>
    </citation>
    <scope>NUCLEOTIDE SEQUENCE</scope>
    <source>
        <strain evidence="1">MNA-CCFEE 5423</strain>
    </source>
</reference>
<organism evidence="1 2">
    <name type="scientific">Naganishia friedmannii</name>
    <dbReference type="NCBI Taxonomy" id="89922"/>
    <lineage>
        <taxon>Eukaryota</taxon>
        <taxon>Fungi</taxon>
        <taxon>Dikarya</taxon>
        <taxon>Basidiomycota</taxon>
        <taxon>Agaricomycotina</taxon>
        <taxon>Tremellomycetes</taxon>
        <taxon>Filobasidiales</taxon>
        <taxon>Filobasidiaceae</taxon>
        <taxon>Naganishia</taxon>
    </lineage>
</organism>
<sequence length="971" mass="104632">MPYRRFLREQNIYVPSNINPNLQSPPPPTQGQVYQSPPPQVQVYQTPSPQYQVYHSPPGQFQPGQSPPAQVQLYHSPPQQVHYYSPTQQSPQQLQPQQFQAQSPQQLQQQQQFQSQSPQQLQQQFQPQQVDMPVNYHQPATGIYSPHGVGQPLPPGVLGRAPRNGNIVQQHTHYPFAPQQQNVPIPIQPQIPSQQGIPVLAQQQVQRRSVSNIQQQPTPAKKRKLTADQAVAGHAQGSESVEAAEHGGPPNGQSRPSFDHRPGSSSSVVSEDPGAMGSSSIPIRNERDTHQQQQVSEDGKKLVQKKAKTGSSRGPREKHKAKACIYCRRSHMVCDHERPCARCIKRGIEHLCIEDGLHQTASSSARAQASGHESEDLGKRSHSPAERSTRRKRAKSSSSGTNGQDVAKSDATAQQNPLDFWPANQETRGSGSQGDSRESMSSLVPQGISPASLNARVNLYNMSGAEGTAGASNGGNLHSTGLPLPPAWPMLPGDATAAEKIDGHLSHLKGNPTLSSGPSMDLAWPTTDGAPTERDAVDDMAGGNNGSGTYTGGVPSVNEPLHGSRTTDLPPQATVTNYGTTATERLSRQVQGGEFGVLSDFLESLGIPSLPGGLGDIFGDNRLDLAGLGSTAGMGGMMGDAFGVVGLGDAESTGQDRPLVEVEQGNADAGVGAVKVEEDGLNQPILPKASKAEKYFLAAADQASGTRDERLAKVIKAKYEAGLLKPYDYSRGYAKMYKWLEKNVPSPATRQAILRPLSVFRPAFRAISQTLSDIDLVFVEEAFERLMLDYDRVFSAIHTPACLWRRTGEIYKANKEFSVLTGIPSALLRGGKIGIYELMTEESMVQYYQAFGSIAFDSGRKSLHTACTLRIPEHLTRVSASSTTPLLGPAAYSSANTPLSSPKPSNLALPASLMMTRTESQPGSATPNQARVNTAVGADDVVRTVKCCFSFTIRRDSYGFPTAIVGNFIPS</sequence>
<evidence type="ECO:0000313" key="1">
    <source>
        <dbReference type="EMBL" id="KAJ9102365.1"/>
    </source>
</evidence>
<comment type="caution">
    <text evidence="1">The sequence shown here is derived from an EMBL/GenBank/DDBJ whole genome shotgun (WGS) entry which is preliminary data.</text>
</comment>
<protein>
    <submittedName>
        <fullName evidence="1">Uncharacterized protein</fullName>
    </submittedName>
</protein>